<proteinExistence type="predicted"/>
<protein>
    <submittedName>
        <fullName evidence="1">Uncharacterized protein</fullName>
    </submittedName>
</protein>
<dbReference type="PATRIC" id="fig|795797.18.peg.354"/>
<keyword evidence="4" id="KW-1185">Reference proteome</keyword>
<evidence type="ECO:0000313" key="1">
    <source>
        <dbReference type="EMBL" id="ADJ13742.1"/>
    </source>
</evidence>
<dbReference type="RefSeq" id="WP_008418574.1">
    <property type="nucleotide sequence ID" value="NC_014297.1"/>
</dbReference>
<evidence type="ECO:0000313" key="3">
    <source>
        <dbReference type="Proteomes" id="UP000000390"/>
    </source>
</evidence>
<dbReference type="HOGENOM" id="CLU_3263673_0_0_2"/>
<accession>D8J5T6</accession>
<gene>
    <name evidence="1" type="ordered locus">HacjB3_01745</name>
    <name evidence="2" type="ORF">C497_17572</name>
</gene>
<sequence length="41" mass="4400">MWLAVLALVWLLWLVVVIGLLVAEGRRDAVPVGSVDPTSQG</sequence>
<dbReference type="EMBL" id="AOHV01000042">
    <property type="protein sequence ID" value="ELY34212.1"/>
    <property type="molecule type" value="Genomic_DNA"/>
</dbReference>
<name>D8J5T6_HALJB</name>
<dbReference type="Proteomes" id="UP000000390">
    <property type="component" value="Chromosome"/>
</dbReference>
<reference evidence="2 4" key="2">
    <citation type="journal article" date="2014" name="PLoS Genet.">
        <title>Phylogenetically driven sequencing of extremely halophilic archaea reveals strategies for static and dynamic osmo-response.</title>
        <authorList>
            <person name="Becker E.A."/>
            <person name="Seitzer P.M."/>
            <person name="Tritt A."/>
            <person name="Larsen D."/>
            <person name="Krusor M."/>
            <person name="Yao A.I."/>
            <person name="Wu D."/>
            <person name="Madern D."/>
            <person name="Eisen J.A."/>
            <person name="Darling A.E."/>
            <person name="Facciotti M.T."/>
        </authorList>
    </citation>
    <scope>NUCLEOTIDE SEQUENCE [LARGE SCALE GENOMIC DNA]</scope>
    <source>
        <strain evidence="2">B3</strain>
        <strain evidence="4">DSM 18796 / CECT 7217 / JCM 14584 / KCTC 4019 / B3</strain>
    </source>
</reference>
<organism evidence="1 3">
    <name type="scientific">Halalkalicoccus jeotgali (strain DSM 18796 / CECT 7217 / JCM 14584 / KCTC 4019 / B3)</name>
    <dbReference type="NCBI Taxonomy" id="795797"/>
    <lineage>
        <taxon>Archaea</taxon>
        <taxon>Methanobacteriati</taxon>
        <taxon>Methanobacteriota</taxon>
        <taxon>Stenosarchaea group</taxon>
        <taxon>Halobacteria</taxon>
        <taxon>Halobacteriales</taxon>
        <taxon>Halococcaceae</taxon>
        <taxon>Halalkalicoccus</taxon>
    </lineage>
</organism>
<evidence type="ECO:0000313" key="4">
    <source>
        <dbReference type="Proteomes" id="UP000011645"/>
    </source>
</evidence>
<dbReference type="GeneID" id="78824055"/>
<reference evidence="1 3" key="1">
    <citation type="journal article" date="2010" name="J. Bacteriol.">
        <title>Complete genome sequence of Halalkalicoccus jeotgali B3(T), an extremely halophilic archaeon.</title>
        <authorList>
            <person name="Roh S.W."/>
            <person name="Nam Y.D."/>
            <person name="Nam S.H."/>
            <person name="Choi S.H."/>
            <person name="Park H.S."/>
            <person name="Bae J.W."/>
        </authorList>
    </citation>
    <scope>NUCLEOTIDE SEQUENCE [LARGE SCALE GENOMIC DNA]</scope>
    <source>
        <strain evidence="1">B3</strain>
        <strain evidence="3">DSM 18796 / CECT 7217 / JCM 14584 / KCTC 4019 / B3</strain>
    </source>
</reference>
<dbReference type="AlphaFoldDB" id="D8J5T6"/>
<dbReference type="Proteomes" id="UP000011645">
    <property type="component" value="Unassembled WGS sequence"/>
</dbReference>
<dbReference type="EMBL" id="CP002062">
    <property type="protein sequence ID" value="ADJ13742.1"/>
    <property type="molecule type" value="Genomic_DNA"/>
</dbReference>
<evidence type="ECO:0000313" key="2">
    <source>
        <dbReference type="EMBL" id="ELY34212.1"/>
    </source>
</evidence>
<dbReference type="KEGG" id="hje:HacjB3_01745"/>